<dbReference type="Proteomes" id="UP000176336">
    <property type="component" value="Unassembled WGS sequence"/>
</dbReference>
<sequence length="247" mass="26702">MSKSSLAKVSAILAGLSIFAFSISPIIAVDSTSSGIAPVENRKILPLKPSGANIVNERRDAIEAKRENIESKIAVMKEKIASRAASLRTRLQEFKNKEKAEIAERVNANLNRVNQNQTEQMKKLLDRMSVILDKLEARVNKAEPDIKDPVAAGTAIAKARAGISTASAAVSAQALNDYTITVTSERRIALDVKAQRNKLHTDLLSVRKLVIDAKQAVAQAIRVAKSGKTVSEFESDSNKEGTNSGQQ</sequence>
<feature type="region of interest" description="Disordered" evidence="2">
    <location>
        <begin position="227"/>
        <end position="247"/>
    </location>
</feature>
<evidence type="ECO:0000313" key="3">
    <source>
        <dbReference type="EMBL" id="OGE18848.1"/>
    </source>
</evidence>
<keyword evidence="1" id="KW-0175">Coiled coil</keyword>
<gene>
    <name evidence="3" type="ORF">A2871_02560</name>
</gene>
<evidence type="ECO:0000256" key="1">
    <source>
        <dbReference type="SAM" id="Coils"/>
    </source>
</evidence>
<organism evidence="3 4">
    <name type="scientific">Candidatus Daviesbacteria bacterium RIFCSPHIGHO2_01_FULL_41_23</name>
    <dbReference type="NCBI Taxonomy" id="1797764"/>
    <lineage>
        <taxon>Bacteria</taxon>
        <taxon>Candidatus Daviesiibacteriota</taxon>
    </lineage>
</organism>
<evidence type="ECO:0000313" key="4">
    <source>
        <dbReference type="Proteomes" id="UP000176336"/>
    </source>
</evidence>
<comment type="caution">
    <text evidence="3">The sequence shown here is derived from an EMBL/GenBank/DDBJ whole genome shotgun (WGS) entry which is preliminary data.</text>
</comment>
<reference evidence="3 4" key="1">
    <citation type="journal article" date="2016" name="Nat. Commun.">
        <title>Thousands of microbial genomes shed light on interconnected biogeochemical processes in an aquifer system.</title>
        <authorList>
            <person name="Anantharaman K."/>
            <person name="Brown C.T."/>
            <person name="Hug L.A."/>
            <person name="Sharon I."/>
            <person name="Castelle C.J."/>
            <person name="Probst A.J."/>
            <person name="Thomas B.C."/>
            <person name="Singh A."/>
            <person name="Wilkins M.J."/>
            <person name="Karaoz U."/>
            <person name="Brodie E.L."/>
            <person name="Williams K.H."/>
            <person name="Hubbard S.S."/>
            <person name="Banfield J.F."/>
        </authorList>
    </citation>
    <scope>NUCLEOTIDE SEQUENCE [LARGE SCALE GENOMIC DNA]</scope>
</reference>
<accession>A0A1F5IR49</accession>
<feature type="coiled-coil region" evidence="1">
    <location>
        <begin position="52"/>
        <end position="127"/>
    </location>
</feature>
<name>A0A1F5IR49_9BACT</name>
<evidence type="ECO:0000256" key="2">
    <source>
        <dbReference type="SAM" id="MobiDB-lite"/>
    </source>
</evidence>
<proteinExistence type="predicted"/>
<dbReference type="AlphaFoldDB" id="A0A1F5IR49"/>
<protein>
    <submittedName>
        <fullName evidence="3">Uncharacterized protein</fullName>
    </submittedName>
</protein>
<dbReference type="EMBL" id="MFCR01000008">
    <property type="protein sequence ID" value="OGE18848.1"/>
    <property type="molecule type" value="Genomic_DNA"/>
</dbReference>